<proteinExistence type="predicted"/>
<dbReference type="Gene3D" id="1.20.5.4880">
    <property type="match status" value="1"/>
</dbReference>
<accession>A0A3P6T9G1</accession>
<evidence type="ECO:0008006" key="4">
    <source>
        <dbReference type="Google" id="ProtNLM"/>
    </source>
</evidence>
<sequence length="92" mass="10642">MESKQSNQCLSEENAKLKQYIEELNKECMELQASLFEEANKMTQAAFAAQNKAEKKAQEKSRENNVLRAEVHALKELLRKSQDQQANLAMRR</sequence>
<feature type="coiled-coil region" evidence="1">
    <location>
        <begin position="7"/>
        <end position="84"/>
    </location>
</feature>
<dbReference type="Proteomes" id="UP000281553">
    <property type="component" value="Unassembled WGS sequence"/>
</dbReference>
<protein>
    <recommendedName>
        <fullName evidence="4">GDP/GTP exchange factor Sec2 N-terminal domain-containing protein</fullName>
    </recommendedName>
</protein>
<keyword evidence="1" id="KW-0175">Coiled coil</keyword>
<organism evidence="2 3">
    <name type="scientific">Dibothriocephalus latus</name>
    <name type="common">Fish tapeworm</name>
    <name type="synonym">Diphyllobothrium latum</name>
    <dbReference type="NCBI Taxonomy" id="60516"/>
    <lineage>
        <taxon>Eukaryota</taxon>
        <taxon>Metazoa</taxon>
        <taxon>Spiralia</taxon>
        <taxon>Lophotrochozoa</taxon>
        <taxon>Platyhelminthes</taxon>
        <taxon>Cestoda</taxon>
        <taxon>Eucestoda</taxon>
        <taxon>Diphyllobothriidea</taxon>
        <taxon>Diphyllobothriidae</taxon>
        <taxon>Dibothriocephalus</taxon>
    </lineage>
</organism>
<reference evidence="2 3" key="1">
    <citation type="submission" date="2018-11" db="EMBL/GenBank/DDBJ databases">
        <authorList>
            <consortium name="Pathogen Informatics"/>
        </authorList>
    </citation>
    <scope>NUCLEOTIDE SEQUENCE [LARGE SCALE GENOMIC DNA]</scope>
</reference>
<gene>
    <name evidence="2" type="ORF">DILT_LOCUS3059</name>
</gene>
<evidence type="ECO:0000256" key="1">
    <source>
        <dbReference type="SAM" id="Coils"/>
    </source>
</evidence>
<evidence type="ECO:0000313" key="3">
    <source>
        <dbReference type="Proteomes" id="UP000281553"/>
    </source>
</evidence>
<dbReference type="OrthoDB" id="5560525at2759"/>
<keyword evidence="3" id="KW-1185">Reference proteome</keyword>
<dbReference type="SUPFAM" id="SSF144284">
    <property type="entry name" value="Sec2 N-terminal region"/>
    <property type="match status" value="1"/>
</dbReference>
<dbReference type="EMBL" id="UYRU01043057">
    <property type="protein sequence ID" value="VDK79949.1"/>
    <property type="molecule type" value="Genomic_DNA"/>
</dbReference>
<dbReference type="AlphaFoldDB" id="A0A3P6T9G1"/>
<evidence type="ECO:0000313" key="2">
    <source>
        <dbReference type="EMBL" id="VDK79949.1"/>
    </source>
</evidence>
<name>A0A3P6T9G1_DIBLA</name>